<dbReference type="Pfam" id="PF13595">
    <property type="entry name" value="DUF4138"/>
    <property type="match status" value="1"/>
</dbReference>
<dbReference type="RefSeq" id="WP_375557899.1">
    <property type="nucleotide sequence ID" value="NZ_JBBVGT010000002.1"/>
</dbReference>
<dbReference type="Proteomes" id="UP001580928">
    <property type="component" value="Unassembled WGS sequence"/>
</dbReference>
<proteinExistence type="predicted"/>
<name>A0ABV5CFQ3_9SPHI</name>
<reference evidence="1 2" key="1">
    <citation type="submission" date="2024-04" db="EMBL/GenBank/DDBJ databases">
        <title>Albibacterium profundi sp. nov., isolated from sediment of the Challenger Deep of Mariana Trench.</title>
        <authorList>
            <person name="Wang Y."/>
        </authorList>
    </citation>
    <scope>NUCLEOTIDE SEQUENCE [LARGE SCALE GENOMIC DNA]</scope>
    <source>
        <strain evidence="1 2">RHL897</strain>
    </source>
</reference>
<evidence type="ECO:0000313" key="1">
    <source>
        <dbReference type="EMBL" id="MFB5946393.1"/>
    </source>
</evidence>
<sequence>MKIIIYLIPVFLGLFGDVFARTPACFNPWSLELRHTSDSAFISKGITKEDIDEIAKMVFRNPMFHRISKDKNGKVKAKVGDITVSDNTLFYKVRLINQSNINFDIDFIRFFIRDLNVAKRTVTQERKLTPVSSYGVFDRTIEGNTRGQFVFALEKFAIAKDQALFIEIYEKKGGRHLYLKIKRSDIENARSVK</sequence>
<dbReference type="InterPro" id="IPR022298">
    <property type="entry name" value="Conjug_transposon_TraN"/>
</dbReference>
<protein>
    <submittedName>
        <fullName evidence="1">DUF4138 domain-containing protein</fullName>
    </submittedName>
</protein>
<evidence type="ECO:0000313" key="2">
    <source>
        <dbReference type="Proteomes" id="UP001580928"/>
    </source>
</evidence>
<comment type="caution">
    <text evidence="1">The sequence shown here is derived from an EMBL/GenBank/DDBJ whole genome shotgun (WGS) entry which is preliminary data.</text>
</comment>
<keyword evidence="2" id="KW-1185">Reference proteome</keyword>
<gene>
    <name evidence="1" type="ORF">WKR92_11170</name>
</gene>
<dbReference type="EMBL" id="JBBVGT010000002">
    <property type="protein sequence ID" value="MFB5946393.1"/>
    <property type="molecule type" value="Genomic_DNA"/>
</dbReference>
<organism evidence="1 2">
    <name type="scientific">Albibacterium profundi</name>
    <dbReference type="NCBI Taxonomy" id="3134906"/>
    <lineage>
        <taxon>Bacteria</taxon>
        <taxon>Pseudomonadati</taxon>
        <taxon>Bacteroidota</taxon>
        <taxon>Sphingobacteriia</taxon>
        <taxon>Sphingobacteriales</taxon>
        <taxon>Sphingobacteriaceae</taxon>
        <taxon>Albibacterium</taxon>
    </lineage>
</organism>
<accession>A0ABV5CFQ3</accession>